<dbReference type="EMBL" id="JARPYT010000034">
    <property type="protein sequence ID" value="MDT2638434.1"/>
    <property type="molecule type" value="Genomic_DNA"/>
</dbReference>
<keyword evidence="1" id="KW-0812">Transmembrane</keyword>
<reference evidence="3" key="1">
    <citation type="submission" date="2023-03" db="EMBL/GenBank/DDBJ databases">
        <authorList>
            <person name="Shen W."/>
            <person name="Cai J."/>
        </authorList>
    </citation>
    <scope>NUCLEOTIDE SEQUENCE</scope>
    <source>
        <strain evidence="3">P55-2</strain>
    </source>
</reference>
<name>A0AAW8TJG9_9ENTE</name>
<dbReference type="InterPro" id="IPR041502">
    <property type="entry name" value="SUa-2TM"/>
</dbReference>
<feature type="domain" description="SMODS/Ubiquitin system-associated 2TM effector" evidence="2">
    <location>
        <begin position="69"/>
        <end position="282"/>
    </location>
</feature>
<organism evidence="3 4">
    <name type="scientific">Enterococcus dongliensis</name>
    <dbReference type="NCBI Taxonomy" id="2559925"/>
    <lineage>
        <taxon>Bacteria</taxon>
        <taxon>Bacillati</taxon>
        <taxon>Bacillota</taxon>
        <taxon>Bacilli</taxon>
        <taxon>Lactobacillales</taxon>
        <taxon>Enterococcaceae</taxon>
        <taxon>Enterococcus</taxon>
    </lineage>
</organism>
<feature type="transmembrane region" description="Helical" evidence="1">
    <location>
        <begin position="74"/>
        <end position="90"/>
    </location>
</feature>
<dbReference type="AlphaFoldDB" id="A0AAW8TJG9"/>
<dbReference type="Proteomes" id="UP001245561">
    <property type="component" value="Unassembled WGS sequence"/>
</dbReference>
<comment type="caution">
    <text evidence="3">The sequence shown here is derived from an EMBL/GenBank/DDBJ whole genome shotgun (WGS) entry which is preliminary data.</text>
</comment>
<sequence length="288" mass="33053">MIKSFFMRTVFALVKVFIPLVIFFLPLTIYITDFLTANGIPIPVVISKEDLLEIARAILKVINVDVSIKLLENITNFVPLVLTIAIGYLLRKFFKNKLFNNWGNLYYDIPYFIYFLAGKFVLNYGEISLVRVPQPLQFKIVAKNIFSKIVEEGFSEVENEEINVTSNNLPYGETVNLVLSDTFLVLPSSLPNSIEDNYTVYITRNLDGDPNRKFSPEFVSAVRREVEKFSGVASVVNIFPYINGDHTKHITENCFKVGGRNAIKKIKVYQPNKNKEYRFEKPLEIKLV</sequence>
<evidence type="ECO:0000259" key="2">
    <source>
        <dbReference type="Pfam" id="PF18179"/>
    </source>
</evidence>
<keyword evidence="1" id="KW-1133">Transmembrane helix</keyword>
<evidence type="ECO:0000313" key="3">
    <source>
        <dbReference type="EMBL" id="MDT2638434.1"/>
    </source>
</evidence>
<dbReference type="RefSeq" id="WP_114526060.1">
    <property type="nucleotide sequence ID" value="NZ_JARPYT010000034.1"/>
</dbReference>
<accession>A0AAW8TJG9</accession>
<proteinExistence type="predicted"/>
<evidence type="ECO:0000313" key="4">
    <source>
        <dbReference type="Proteomes" id="UP001245561"/>
    </source>
</evidence>
<dbReference type="GeneID" id="301216827"/>
<protein>
    <recommendedName>
        <fullName evidence="2">SMODS/Ubiquitin system-associated 2TM effector domain-containing protein</fullName>
    </recommendedName>
</protein>
<evidence type="ECO:0000256" key="1">
    <source>
        <dbReference type="SAM" id="Phobius"/>
    </source>
</evidence>
<gene>
    <name evidence="3" type="ORF">P7D36_13195</name>
</gene>
<dbReference type="Pfam" id="PF18179">
    <property type="entry name" value="SUa-2TM"/>
    <property type="match status" value="1"/>
</dbReference>
<feature type="transmembrane region" description="Helical" evidence="1">
    <location>
        <begin position="12"/>
        <end position="31"/>
    </location>
</feature>
<keyword evidence="1" id="KW-0472">Membrane</keyword>